<accession>A0AAV7E1S7</accession>
<keyword evidence="4" id="KW-1185">Reference proteome</keyword>
<protein>
    <submittedName>
        <fullName evidence="3">Uncharacterized protein</fullName>
    </submittedName>
</protein>
<keyword evidence="2" id="KW-1133">Transmembrane helix</keyword>
<feature type="transmembrane region" description="Helical" evidence="2">
    <location>
        <begin position="127"/>
        <end position="149"/>
    </location>
</feature>
<evidence type="ECO:0000313" key="3">
    <source>
        <dbReference type="EMBL" id="KAG9442326.1"/>
    </source>
</evidence>
<comment type="caution">
    <text evidence="3">The sequence shown here is derived from an EMBL/GenBank/DDBJ whole genome shotgun (WGS) entry which is preliminary data.</text>
</comment>
<dbReference type="PANTHER" id="PTHR34064">
    <property type="entry name" value="OS04G0672300 PROTEIN"/>
    <property type="match status" value="1"/>
</dbReference>
<feature type="compositionally biased region" description="Basic and acidic residues" evidence="1">
    <location>
        <begin position="55"/>
        <end position="68"/>
    </location>
</feature>
<evidence type="ECO:0000313" key="4">
    <source>
        <dbReference type="Proteomes" id="UP000825729"/>
    </source>
</evidence>
<dbReference type="Proteomes" id="UP000825729">
    <property type="component" value="Unassembled WGS sequence"/>
</dbReference>
<dbReference type="AlphaFoldDB" id="A0AAV7E1S7"/>
<dbReference type="EMBL" id="JAINDJ010000007">
    <property type="protein sequence ID" value="KAG9442326.1"/>
    <property type="molecule type" value="Genomic_DNA"/>
</dbReference>
<keyword evidence="2" id="KW-0472">Membrane</keyword>
<proteinExistence type="predicted"/>
<organism evidence="3 4">
    <name type="scientific">Aristolochia fimbriata</name>
    <name type="common">White veined hardy Dutchman's pipe vine</name>
    <dbReference type="NCBI Taxonomy" id="158543"/>
    <lineage>
        <taxon>Eukaryota</taxon>
        <taxon>Viridiplantae</taxon>
        <taxon>Streptophyta</taxon>
        <taxon>Embryophyta</taxon>
        <taxon>Tracheophyta</taxon>
        <taxon>Spermatophyta</taxon>
        <taxon>Magnoliopsida</taxon>
        <taxon>Magnoliidae</taxon>
        <taxon>Piperales</taxon>
        <taxon>Aristolochiaceae</taxon>
        <taxon>Aristolochia</taxon>
    </lineage>
</organism>
<gene>
    <name evidence="3" type="ORF">H6P81_018180</name>
</gene>
<evidence type="ECO:0000256" key="1">
    <source>
        <dbReference type="SAM" id="MobiDB-lite"/>
    </source>
</evidence>
<keyword evidence="2" id="KW-0812">Transmembrane</keyword>
<evidence type="ECO:0000256" key="2">
    <source>
        <dbReference type="SAM" id="Phobius"/>
    </source>
</evidence>
<name>A0AAV7E1S7_ARIFI</name>
<reference evidence="3 4" key="1">
    <citation type="submission" date="2021-07" db="EMBL/GenBank/DDBJ databases">
        <title>The Aristolochia fimbriata genome: insights into angiosperm evolution, floral development and chemical biosynthesis.</title>
        <authorList>
            <person name="Jiao Y."/>
        </authorList>
    </citation>
    <scope>NUCLEOTIDE SEQUENCE [LARGE SCALE GENOMIC DNA]</scope>
    <source>
        <strain evidence="3">IBCAS-2021</strain>
        <tissue evidence="3">Leaf</tissue>
    </source>
</reference>
<sequence>MAVAEEIPGDISKSSSIVMDKTASVVLDIESLAQSQDISCGSPKMKKALSRKGSSRIERRGGEEHEADEASKKLVIKVSSIQGDVGKQQSLTTSKSLVSMSIVNITEACDGKTKKFGRFTSIHPRKVLLIFASLSSMGTLILIYFTLALNRSVGA</sequence>
<feature type="compositionally biased region" description="Basic residues" evidence="1">
    <location>
        <begin position="44"/>
        <end position="54"/>
    </location>
</feature>
<feature type="region of interest" description="Disordered" evidence="1">
    <location>
        <begin position="43"/>
        <end position="68"/>
    </location>
</feature>
<dbReference type="PANTHER" id="PTHR34064:SF3">
    <property type="entry name" value="OS04G0672300 PROTEIN"/>
    <property type="match status" value="1"/>
</dbReference>